<keyword evidence="2" id="KW-1185">Reference proteome</keyword>
<evidence type="ECO:0000313" key="1">
    <source>
        <dbReference type="EMBL" id="SER75411.1"/>
    </source>
</evidence>
<accession>A0A1H9RR07</accession>
<sequence>MHLQNALEGLALNPALSAAMVRRLIGHGAVGTRPDLTPELVDEMIATGRPRLLRQLAMNDGLPGSSRLRLARHPDTSVRAGVAAGCVQGTSREVVELLLADPEPEPRRFLARNGAVPEDLRARLATDPSAQVRAELAGRWPAAPEHVRRALLTDPDATVREAAACSAHQAPPPDLVPALLADPVTRAGTIRHLTLDDATAHRLSQDPDPDVRVELAQHPRLPPELRDVLGADPNPRVRVGVFGRQDTPEPLRAAIYAQVGAAPLWFDPLGDAEQVERVVAAGELRMLRLDWVRADPVPHVDSPYPCFRASAASSGEALPAEAVARLLADDERDVRWIMAEHAPHRVDAATAERLEREFDPADTKFSPWRPADVLAFPAEVLRRFATDEDPRMRCLAPRDPDLPAEVAARLAADPDAAVRCAVAGHRSLPVEALVALLDDSDRETVERAARSPRLPVEQRERLLRLAGL</sequence>
<dbReference type="InterPro" id="IPR016024">
    <property type="entry name" value="ARM-type_fold"/>
</dbReference>
<reference evidence="2" key="1">
    <citation type="submission" date="2016-10" db="EMBL/GenBank/DDBJ databases">
        <authorList>
            <person name="Varghese N."/>
            <person name="Submissions S."/>
        </authorList>
    </citation>
    <scope>NUCLEOTIDE SEQUENCE [LARGE SCALE GENOMIC DNA]</scope>
    <source>
        <strain evidence="2">DSM 44437</strain>
    </source>
</reference>
<dbReference type="EMBL" id="FOFV01000011">
    <property type="protein sequence ID" value="SER75411.1"/>
    <property type="molecule type" value="Genomic_DNA"/>
</dbReference>
<dbReference type="InterPro" id="IPR004830">
    <property type="entry name" value="LRR_variant"/>
</dbReference>
<dbReference type="Pfam" id="PF01816">
    <property type="entry name" value="LRV"/>
    <property type="match status" value="1"/>
</dbReference>
<dbReference type="SUPFAM" id="SSF48371">
    <property type="entry name" value="ARM repeat"/>
    <property type="match status" value="2"/>
</dbReference>
<dbReference type="InterPro" id="IPR011989">
    <property type="entry name" value="ARM-like"/>
</dbReference>
<name>A0A1H9RR07_9PSEU</name>
<organism evidence="1 2">
    <name type="scientific">Lentzea albida</name>
    <dbReference type="NCBI Taxonomy" id="65499"/>
    <lineage>
        <taxon>Bacteria</taxon>
        <taxon>Bacillati</taxon>
        <taxon>Actinomycetota</taxon>
        <taxon>Actinomycetes</taxon>
        <taxon>Pseudonocardiales</taxon>
        <taxon>Pseudonocardiaceae</taxon>
        <taxon>Lentzea</taxon>
    </lineage>
</organism>
<dbReference type="Proteomes" id="UP000199503">
    <property type="component" value="Unassembled WGS sequence"/>
</dbReference>
<dbReference type="RefSeq" id="WP_218159752.1">
    <property type="nucleotide sequence ID" value="NZ_FOFV01000011.1"/>
</dbReference>
<evidence type="ECO:0000313" key="2">
    <source>
        <dbReference type="Proteomes" id="UP000199503"/>
    </source>
</evidence>
<proteinExistence type="predicted"/>
<dbReference type="AlphaFoldDB" id="A0A1H9RR07"/>
<dbReference type="Gene3D" id="1.25.10.10">
    <property type="entry name" value="Leucine-rich Repeat Variant"/>
    <property type="match status" value="2"/>
</dbReference>
<gene>
    <name evidence="1" type="ORF">SAMN04488000_111255</name>
</gene>
<protein>
    <submittedName>
        <fullName evidence="1">Leucine rich repeat variant</fullName>
    </submittedName>
</protein>